<keyword evidence="2" id="KW-1185">Reference proteome</keyword>
<gene>
    <name evidence="1" type="ORF">NDU88_003706</name>
</gene>
<dbReference type="AlphaFoldDB" id="A0AAV7M9K0"/>
<organism evidence="1 2">
    <name type="scientific">Pleurodeles waltl</name>
    <name type="common">Iberian ribbed newt</name>
    <dbReference type="NCBI Taxonomy" id="8319"/>
    <lineage>
        <taxon>Eukaryota</taxon>
        <taxon>Metazoa</taxon>
        <taxon>Chordata</taxon>
        <taxon>Craniata</taxon>
        <taxon>Vertebrata</taxon>
        <taxon>Euteleostomi</taxon>
        <taxon>Amphibia</taxon>
        <taxon>Batrachia</taxon>
        <taxon>Caudata</taxon>
        <taxon>Salamandroidea</taxon>
        <taxon>Salamandridae</taxon>
        <taxon>Pleurodelinae</taxon>
        <taxon>Pleurodeles</taxon>
    </lineage>
</organism>
<evidence type="ECO:0000313" key="1">
    <source>
        <dbReference type="EMBL" id="KAJ1098598.1"/>
    </source>
</evidence>
<proteinExistence type="predicted"/>
<sequence length="138" mass="15259">MDKPNKVVQALKVLQEEGREDLLREGTTKEVTGPDLGVQDFYPLHEGVLCTSHGAGVAEQGVIEDKLLDYEEEEEGEKLHSGQRRAVQKGTTPVVAREVDKKAVQSDRQVGRVRQVFFAGNFLRGLSVVLVVCLVTCR</sequence>
<evidence type="ECO:0000313" key="2">
    <source>
        <dbReference type="Proteomes" id="UP001066276"/>
    </source>
</evidence>
<dbReference type="EMBL" id="JANPWB010000014">
    <property type="protein sequence ID" value="KAJ1098598.1"/>
    <property type="molecule type" value="Genomic_DNA"/>
</dbReference>
<dbReference type="Proteomes" id="UP001066276">
    <property type="component" value="Chromosome 10"/>
</dbReference>
<name>A0AAV7M9K0_PLEWA</name>
<comment type="caution">
    <text evidence="1">The sequence shown here is derived from an EMBL/GenBank/DDBJ whole genome shotgun (WGS) entry which is preliminary data.</text>
</comment>
<reference evidence="1" key="1">
    <citation type="journal article" date="2022" name="bioRxiv">
        <title>Sequencing and chromosome-scale assembly of the giantPleurodeles waltlgenome.</title>
        <authorList>
            <person name="Brown T."/>
            <person name="Elewa A."/>
            <person name="Iarovenko S."/>
            <person name="Subramanian E."/>
            <person name="Araus A.J."/>
            <person name="Petzold A."/>
            <person name="Susuki M."/>
            <person name="Suzuki K.-i.T."/>
            <person name="Hayashi T."/>
            <person name="Toyoda A."/>
            <person name="Oliveira C."/>
            <person name="Osipova E."/>
            <person name="Leigh N.D."/>
            <person name="Simon A."/>
            <person name="Yun M.H."/>
        </authorList>
    </citation>
    <scope>NUCLEOTIDE SEQUENCE</scope>
    <source>
        <strain evidence="1">20211129_DDA</strain>
        <tissue evidence="1">Liver</tissue>
    </source>
</reference>
<protein>
    <submittedName>
        <fullName evidence="1">Uncharacterized protein</fullName>
    </submittedName>
</protein>
<accession>A0AAV7M9K0</accession>